<reference evidence="4" key="1">
    <citation type="journal article" date="2020" name="bioRxiv">
        <title>Comparative genomics of Chlamydomonas.</title>
        <authorList>
            <person name="Craig R.J."/>
            <person name="Hasan A.R."/>
            <person name="Ness R.W."/>
            <person name="Keightley P.D."/>
        </authorList>
    </citation>
    <scope>NUCLEOTIDE SEQUENCE</scope>
    <source>
        <strain evidence="4">CCAP 11/70</strain>
    </source>
</reference>
<evidence type="ECO:0000313" key="5">
    <source>
        <dbReference type="Proteomes" id="UP000612055"/>
    </source>
</evidence>
<name>A0A836BZZ2_9CHLO</name>
<evidence type="ECO:0000256" key="1">
    <source>
        <dbReference type="ARBA" id="ARBA00009817"/>
    </source>
</evidence>
<protein>
    <recommendedName>
        <fullName evidence="6">SOUL heme-binding protein</fullName>
    </recommendedName>
</protein>
<gene>
    <name evidence="4" type="ORF">HYH03_006796</name>
</gene>
<keyword evidence="5" id="KW-1185">Reference proteome</keyword>
<dbReference type="Pfam" id="PF04832">
    <property type="entry name" value="SOUL"/>
    <property type="match status" value="1"/>
</dbReference>
<accession>A0A836BZZ2</accession>
<evidence type="ECO:0000256" key="2">
    <source>
        <dbReference type="SAM" id="MobiDB-lite"/>
    </source>
</evidence>
<dbReference type="PANTHER" id="PTHR11220:SF1">
    <property type="entry name" value="HEME-BINDING PROTEIN 2"/>
    <property type="match status" value="1"/>
</dbReference>
<evidence type="ECO:0000313" key="4">
    <source>
        <dbReference type="EMBL" id="KAG2495190.1"/>
    </source>
</evidence>
<feature type="compositionally biased region" description="Basic and acidic residues" evidence="2">
    <location>
        <begin position="64"/>
        <end position="83"/>
    </location>
</feature>
<dbReference type="Gene3D" id="3.20.80.10">
    <property type="entry name" value="Regulatory factor, effector binding domain"/>
    <property type="match status" value="1"/>
</dbReference>
<dbReference type="EMBL" id="JAEHOE010000026">
    <property type="protein sequence ID" value="KAG2495190.1"/>
    <property type="molecule type" value="Genomic_DNA"/>
</dbReference>
<feature type="chain" id="PRO_5032697717" description="SOUL heme-binding protein" evidence="3">
    <location>
        <begin position="29"/>
        <end position="272"/>
    </location>
</feature>
<evidence type="ECO:0000256" key="3">
    <source>
        <dbReference type="SAM" id="SignalP"/>
    </source>
</evidence>
<dbReference type="InterPro" id="IPR011256">
    <property type="entry name" value="Reg_factor_effector_dom_sf"/>
</dbReference>
<feature type="region of interest" description="Disordered" evidence="2">
    <location>
        <begin position="57"/>
        <end position="86"/>
    </location>
</feature>
<dbReference type="AlphaFoldDB" id="A0A836BZZ2"/>
<sequence>MQPAARAPLLALAALALALLAAAPQAQAQQAAWPPSFCSGLECPRFQTAQQLAAAGGGSGAELRSYEPGESRVRGRQELRRSGDTTGAVGWSRVHLKGVWTATVPLPRPTNPGPCRMLPPSPAPAAVWVSTRVNDTDYERATGTGFQRLFAYISGANAEKRKIAMTAPVRVQLTPGQVSFYLPDDLQKNPPAPTSKDVFIDPAPATQLYVLSYGGRSNQKQVIDKATELLKLLEERGLSYDYSHFYSAGYDSPFRILNRHNEVWVAAAPAKR</sequence>
<organism evidence="4 5">
    <name type="scientific">Edaphochlamys debaryana</name>
    <dbReference type="NCBI Taxonomy" id="47281"/>
    <lineage>
        <taxon>Eukaryota</taxon>
        <taxon>Viridiplantae</taxon>
        <taxon>Chlorophyta</taxon>
        <taxon>core chlorophytes</taxon>
        <taxon>Chlorophyceae</taxon>
        <taxon>CS clade</taxon>
        <taxon>Chlamydomonadales</taxon>
        <taxon>Chlamydomonadales incertae sedis</taxon>
        <taxon>Edaphochlamys</taxon>
    </lineage>
</organism>
<feature type="signal peptide" evidence="3">
    <location>
        <begin position="1"/>
        <end position="28"/>
    </location>
</feature>
<comment type="caution">
    <text evidence="4">The sequence shown here is derived from an EMBL/GenBank/DDBJ whole genome shotgun (WGS) entry which is preliminary data.</text>
</comment>
<evidence type="ECO:0008006" key="6">
    <source>
        <dbReference type="Google" id="ProtNLM"/>
    </source>
</evidence>
<dbReference type="FunFam" id="3.20.80.10:FF:000002">
    <property type="entry name" value="Heme-binding protein 2"/>
    <property type="match status" value="1"/>
</dbReference>
<dbReference type="InterPro" id="IPR006917">
    <property type="entry name" value="SOUL_heme-bd"/>
</dbReference>
<dbReference type="SUPFAM" id="SSF55136">
    <property type="entry name" value="Probable bacterial effector-binding domain"/>
    <property type="match status" value="1"/>
</dbReference>
<dbReference type="PANTHER" id="PTHR11220">
    <property type="entry name" value="HEME-BINDING PROTEIN-RELATED"/>
    <property type="match status" value="1"/>
</dbReference>
<dbReference type="OrthoDB" id="6424451at2759"/>
<keyword evidence="3" id="KW-0732">Signal</keyword>
<comment type="similarity">
    <text evidence="1">Belongs to the HEBP family.</text>
</comment>
<proteinExistence type="inferred from homology"/>
<dbReference type="Proteomes" id="UP000612055">
    <property type="component" value="Unassembled WGS sequence"/>
</dbReference>